<keyword evidence="2" id="KW-0694">RNA-binding</keyword>
<dbReference type="SUPFAM" id="SSF55120">
    <property type="entry name" value="Pseudouridine synthase"/>
    <property type="match status" value="1"/>
</dbReference>
<evidence type="ECO:0000313" key="5">
    <source>
        <dbReference type="Proteomes" id="UP000187735"/>
    </source>
</evidence>
<dbReference type="AlphaFoldDB" id="A0A1P8WMZ5"/>
<dbReference type="PROSITE" id="PS50889">
    <property type="entry name" value="S4"/>
    <property type="match status" value="1"/>
</dbReference>
<sequence>MPILHQFTQPDDTNDTVLAAMRKQLPGELSWSAARKLLHGRQVAIGGVLCIDEGRRLSPGEEVQITDQPIPAPPTDEDVVVRYVDKDIIIVEKPSGMTTLRRKSELSWSAARRGQQPTLDESVPRLIREHAAKRNKSTRIYQRLTKLFSVHRIDRDSSGLLVFARNEDAQRKIIEQFADHKAVRKYFALIPGTLRGQTIETYLIRDRGDGVRGSTPDKSIGQQAITHISTLRTIGAFSELECRLETGRTNQIRIHLAELGHPICGDIKYRGPLGSPPVEDQSGIHRMALHAAELKFDHPTTRQPMHFETPWPPDMQRFLNRLQAGAVRRKEAT</sequence>
<dbReference type="Gene3D" id="3.30.2350.10">
    <property type="entry name" value="Pseudouridine synthase"/>
    <property type="match status" value="1"/>
</dbReference>
<dbReference type="EC" id="5.4.99.23" evidence="4"/>
<feature type="domain" description="Pseudouridine synthase RsuA/RluA-like" evidence="3">
    <location>
        <begin position="87"/>
        <end position="257"/>
    </location>
</feature>
<evidence type="ECO:0000256" key="2">
    <source>
        <dbReference type="PROSITE-ProRule" id="PRU00182"/>
    </source>
</evidence>
<dbReference type="GO" id="GO:0000455">
    <property type="term" value="P:enzyme-directed rRNA pseudouridine synthesis"/>
    <property type="evidence" value="ECO:0007669"/>
    <property type="project" value="TreeGrafter"/>
</dbReference>
<dbReference type="KEGG" id="fmr:Fuma_05076"/>
<evidence type="ECO:0000256" key="1">
    <source>
        <dbReference type="ARBA" id="ARBA00010876"/>
    </source>
</evidence>
<protein>
    <submittedName>
        <fullName evidence="4">Ribosomal large subunit pseudouridine synthase D</fullName>
        <ecNumber evidence="4">5.4.99.23</ecNumber>
    </submittedName>
</protein>
<keyword evidence="4" id="KW-0413">Isomerase</keyword>
<dbReference type="Proteomes" id="UP000187735">
    <property type="component" value="Chromosome"/>
</dbReference>
<dbReference type="STRING" id="1891926.Fuma_05076"/>
<dbReference type="GO" id="GO:0003723">
    <property type="term" value="F:RNA binding"/>
    <property type="evidence" value="ECO:0007669"/>
    <property type="project" value="UniProtKB-KW"/>
</dbReference>
<dbReference type="GO" id="GO:0160140">
    <property type="term" value="F:23S rRNA pseudouridine(1911/1915/1917) synthase activity"/>
    <property type="evidence" value="ECO:0007669"/>
    <property type="project" value="UniProtKB-EC"/>
</dbReference>
<gene>
    <name evidence="4" type="primary">rluD_3</name>
    <name evidence="4" type="ORF">Fuma_05076</name>
</gene>
<proteinExistence type="inferred from homology"/>
<dbReference type="CDD" id="cd02869">
    <property type="entry name" value="PseudoU_synth_RluA_like"/>
    <property type="match status" value="1"/>
</dbReference>
<dbReference type="RefSeq" id="WP_077026580.1">
    <property type="nucleotide sequence ID" value="NZ_CP017641.1"/>
</dbReference>
<dbReference type="InterPro" id="IPR050188">
    <property type="entry name" value="RluA_PseudoU_synthase"/>
</dbReference>
<dbReference type="InterPro" id="IPR006145">
    <property type="entry name" value="PsdUridine_synth_RsuA/RluA"/>
</dbReference>
<comment type="similarity">
    <text evidence="1">Belongs to the pseudouridine synthase RluA family.</text>
</comment>
<dbReference type="Pfam" id="PF00849">
    <property type="entry name" value="PseudoU_synth_2"/>
    <property type="match status" value="1"/>
</dbReference>
<name>A0A1P8WMZ5_9PLAN</name>
<accession>A0A1P8WMZ5</accession>
<evidence type="ECO:0000313" key="4">
    <source>
        <dbReference type="EMBL" id="APZ95418.1"/>
    </source>
</evidence>
<dbReference type="OrthoDB" id="9784108at2"/>
<dbReference type="PANTHER" id="PTHR21600">
    <property type="entry name" value="MITOCHONDRIAL RNA PSEUDOURIDINE SYNTHASE"/>
    <property type="match status" value="1"/>
</dbReference>
<dbReference type="EMBL" id="CP017641">
    <property type="protein sequence ID" value="APZ95418.1"/>
    <property type="molecule type" value="Genomic_DNA"/>
</dbReference>
<dbReference type="PANTHER" id="PTHR21600:SF44">
    <property type="entry name" value="RIBOSOMAL LARGE SUBUNIT PSEUDOURIDINE SYNTHASE D"/>
    <property type="match status" value="1"/>
</dbReference>
<dbReference type="InterPro" id="IPR020103">
    <property type="entry name" value="PsdUridine_synth_cat_dom_sf"/>
</dbReference>
<keyword evidence="5" id="KW-1185">Reference proteome</keyword>
<organism evidence="4 5">
    <name type="scientific">Fuerstiella marisgermanici</name>
    <dbReference type="NCBI Taxonomy" id="1891926"/>
    <lineage>
        <taxon>Bacteria</taxon>
        <taxon>Pseudomonadati</taxon>
        <taxon>Planctomycetota</taxon>
        <taxon>Planctomycetia</taxon>
        <taxon>Planctomycetales</taxon>
        <taxon>Planctomycetaceae</taxon>
        <taxon>Fuerstiella</taxon>
    </lineage>
</organism>
<evidence type="ECO:0000259" key="3">
    <source>
        <dbReference type="Pfam" id="PF00849"/>
    </source>
</evidence>
<reference evidence="4 5" key="1">
    <citation type="journal article" date="2016" name="Front. Microbiol.">
        <title>Fuerstia marisgermanicae gen. nov., sp. nov., an Unusual Member of the Phylum Planctomycetes from the German Wadden Sea.</title>
        <authorList>
            <person name="Kohn T."/>
            <person name="Heuer A."/>
            <person name="Jogler M."/>
            <person name="Vollmers J."/>
            <person name="Boedeker C."/>
            <person name="Bunk B."/>
            <person name="Rast P."/>
            <person name="Borchert D."/>
            <person name="Glockner I."/>
            <person name="Freese H.M."/>
            <person name="Klenk H.P."/>
            <person name="Overmann J."/>
            <person name="Kaster A.K."/>
            <person name="Rohde M."/>
            <person name="Wiegand S."/>
            <person name="Jogler C."/>
        </authorList>
    </citation>
    <scope>NUCLEOTIDE SEQUENCE [LARGE SCALE GENOMIC DNA]</scope>
    <source>
        <strain evidence="4 5">NH11</strain>
    </source>
</reference>